<reference evidence="1 2" key="1">
    <citation type="submission" date="2017-05" db="EMBL/GenBank/DDBJ databases">
        <authorList>
            <person name="Song R."/>
            <person name="Chenine A.L."/>
            <person name="Ruprecht R.M."/>
        </authorList>
    </citation>
    <scope>NUCLEOTIDE SEQUENCE [LARGE SCALE GENOMIC DNA]</scope>
    <source>
        <strain evidence="1 2">CECT 8898</strain>
    </source>
</reference>
<accession>A0A238KMD4</accession>
<evidence type="ECO:0000313" key="2">
    <source>
        <dbReference type="Proteomes" id="UP000207598"/>
    </source>
</evidence>
<evidence type="ECO:0000313" key="1">
    <source>
        <dbReference type="EMBL" id="SMX43935.1"/>
    </source>
</evidence>
<organism evidence="1 2">
    <name type="scientific">Maliponia aquimaris</name>
    <dbReference type="NCBI Taxonomy" id="1673631"/>
    <lineage>
        <taxon>Bacteria</taxon>
        <taxon>Pseudomonadati</taxon>
        <taxon>Pseudomonadota</taxon>
        <taxon>Alphaproteobacteria</taxon>
        <taxon>Rhodobacterales</taxon>
        <taxon>Paracoccaceae</taxon>
        <taxon>Maliponia</taxon>
    </lineage>
</organism>
<dbReference type="EMBL" id="FXYF01000007">
    <property type="protein sequence ID" value="SMX43935.1"/>
    <property type="molecule type" value="Genomic_DNA"/>
</dbReference>
<sequence length="39" mass="4119">MSGATRYWIICKTPPPQAYAALMAGVEARRASHGDQAAA</sequence>
<gene>
    <name evidence="1" type="ORF">MAA8898_02939</name>
</gene>
<name>A0A238KMD4_9RHOB</name>
<keyword evidence="2" id="KW-1185">Reference proteome</keyword>
<proteinExistence type="predicted"/>
<dbReference type="Proteomes" id="UP000207598">
    <property type="component" value="Unassembled WGS sequence"/>
</dbReference>
<dbReference type="AlphaFoldDB" id="A0A238KMD4"/>
<protein>
    <submittedName>
        <fullName evidence="1">Uncharacterized protein</fullName>
    </submittedName>
</protein>